<dbReference type="GO" id="GO:0005634">
    <property type="term" value="C:nucleus"/>
    <property type="evidence" value="ECO:0007669"/>
    <property type="project" value="UniProtKB-SubCell"/>
</dbReference>
<dbReference type="GO" id="GO:0003950">
    <property type="term" value="F:NAD+ poly-ADP-ribosyltransferase activity"/>
    <property type="evidence" value="ECO:0007669"/>
    <property type="project" value="UniProtKB-UniRule"/>
</dbReference>
<dbReference type="Gene3D" id="3.40.220.10">
    <property type="entry name" value="Leucine Aminopeptidase, subunit E, domain 1"/>
    <property type="match status" value="2"/>
</dbReference>
<dbReference type="InterPro" id="IPR052056">
    <property type="entry name" value="Mono-ARTD/PARP"/>
</dbReference>
<evidence type="ECO:0000256" key="3">
    <source>
        <dbReference type="ARBA" id="ARBA00022679"/>
    </source>
</evidence>
<comment type="caution">
    <text evidence="9">The sequence shown here is derived from an EMBL/GenBank/DDBJ whole genome shotgun (WGS) entry which is preliminary data.</text>
</comment>
<dbReference type="Pfam" id="PF01661">
    <property type="entry name" value="Macro"/>
    <property type="match status" value="2"/>
</dbReference>
<dbReference type="SUPFAM" id="SSF56399">
    <property type="entry name" value="ADP-ribosylation"/>
    <property type="match status" value="1"/>
</dbReference>
<evidence type="ECO:0000256" key="4">
    <source>
        <dbReference type="ARBA" id="ARBA00023027"/>
    </source>
</evidence>
<feature type="domain" description="PARP catalytic" evidence="7">
    <location>
        <begin position="453"/>
        <end position="705"/>
    </location>
</feature>
<comment type="subcellular location">
    <subcellularLocation>
        <location evidence="1">Nucleus</location>
    </subcellularLocation>
</comment>
<evidence type="ECO:0000256" key="1">
    <source>
        <dbReference type="ARBA" id="ARBA00004123"/>
    </source>
</evidence>
<dbReference type="Pfam" id="PF00644">
    <property type="entry name" value="PARP"/>
    <property type="match status" value="1"/>
</dbReference>
<organism evidence="9 10">
    <name type="scientific">Mytilus edulis</name>
    <name type="common">Blue mussel</name>
    <dbReference type="NCBI Taxonomy" id="6550"/>
    <lineage>
        <taxon>Eukaryota</taxon>
        <taxon>Metazoa</taxon>
        <taxon>Spiralia</taxon>
        <taxon>Lophotrochozoa</taxon>
        <taxon>Mollusca</taxon>
        <taxon>Bivalvia</taxon>
        <taxon>Autobranchia</taxon>
        <taxon>Pteriomorphia</taxon>
        <taxon>Mytilida</taxon>
        <taxon>Mytiloidea</taxon>
        <taxon>Mytilidae</taxon>
        <taxon>Mytilinae</taxon>
        <taxon>Mytilus</taxon>
    </lineage>
</organism>
<dbReference type="AlphaFoldDB" id="A0A8S3S693"/>
<dbReference type="InterPro" id="IPR012317">
    <property type="entry name" value="Poly(ADP-ribose)pol_cat_dom"/>
</dbReference>
<dbReference type="InterPro" id="IPR043472">
    <property type="entry name" value="Macro_dom-like"/>
</dbReference>
<evidence type="ECO:0000313" key="9">
    <source>
        <dbReference type="EMBL" id="CAG2212506.1"/>
    </source>
</evidence>
<dbReference type="SUPFAM" id="SSF52949">
    <property type="entry name" value="Macro domain-like"/>
    <property type="match status" value="2"/>
</dbReference>
<dbReference type="InterPro" id="IPR002589">
    <property type="entry name" value="Macro_dom"/>
</dbReference>
<dbReference type="GO" id="GO:0005737">
    <property type="term" value="C:cytoplasm"/>
    <property type="evidence" value="ECO:0007669"/>
    <property type="project" value="TreeGrafter"/>
</dbReference>
<evidence type="ECO:0000259" key="7">
    <source>
        <dbReference type="PROSITE" id="PS51059"/>
    </source>
</evidence>
<dbReference type="Gene3D" id="3.90.228.10">
    <property type="match status" value="1"/>
</dbReference>
<keyword evidence="2 6" id="KW-0328">Glycosyltransferase</keyword>
<evidence type="ECO:0000256" key="5">
    <source>
        <dbReference type="ARBA" id="ARBA00023242"/>
    </source>
</evidence>
<feature type="domain" description="Macro" evidence="8">
    <location>
        <begin position="28"/>
        <end position="212"/>
    </location>
</feature>
<keyword evidence="3 6" id="KW-0808">Transferase</keyword>
<keyword evidence="4 6" id="KW-0520">NAD</keyword>
<evidence type="ECO:0000256" key="6">
    <source>
        <dbReference type="RuleBase" id="RU362114"/>
    </source>
</evidence>
<feature type="domain" description="Macro" evidence="8">
    <location>
        <begin position="221"/>
        <end position="406"/>
    </location>
</feature>
<evidence type="ECO:0000256" key="2">
    <source>
        <dbReference type="ARBA" id="ARBA00022676"/>
    </source>
</evidence>
<dbReference type="Proteomes" id="UP000683360">
    <property type="component" value="Unassembled WGS sequence"/>
</dbReference>
<dbReference type="GO" id="GO:0010629">
    <property type="term" value="P:negative regulation of gene expression"/>
    <property type="evidence" value="ECO:0007669"/>
    <property type="project" value="TreeGrafter"/>
</dbReference>
<dbReference type="PANTHER" id="PTHR14453:SF67">
    <property type="entry name" value="POLY [ADP-RIBOSE] POLYMERASE"/>
    <property type="match status" value="1"/>
</dbReference>
<proteinExistence type="predicted"/>
<accession>A0A8S3S693</accession>
<protein>
    <recommendedName>
        <fullName evidence="6">Poly [ADP-ribose] polymerase</fullName>
        <shortName evidence="6">PARP</shortName>
        <ecNumber evidence="6">2.4.2.-</ecNumber>
    </recommendedName>
</protein>
<sequence length="705" mass="77949">MTVLDISFTLDSSEDEDPERDTSTFFAGTVKVSITVGRTTISVVEGDISNQEVGVILNSTSKKLDLNAGKASKALLTVAGNSLQTECKEKYPNGIQAGEVAITGGGNLKCQHVFHTSLLKWSETNSKQVHKSFIEKSLTEMDNRGLTSVAIPGLTTSYLRFPKRAAAESKCMYIQDYLEHHTNSSITDIRFVIPSSDQRTLNLFVAEVKRWRTFINQSVHCRDVFSTQIGNTNVKVKIDKIQDQDVDVIVNSVNSQLKLDKGSLSHTLVSVGGNSLQTECTNKYPNGLQVGQVAVTSGGNLKCKQVYHSCIGDFKNQDKSESKKSIQEMVKTCLDTAHTNNMTSIAFPCLGTRYRHYPAKLSAEAMFDGIRDFTADNVSSSVSSVIIVVYGSNCEKIAKAFEAEGNSNAAGGQSTVRGTKEFCSKMYQIELSPPKSWTHYSSLKSVKQWKSCKPEDGKYFKLIEIQSTDNVYQAIESLVQDTWESGKVGHGRDAAGLGSHTTLAVKKIERLENIDLWESYGHLRSQLFHKASDIDIFDPLENLPNSKGPIKTSENIQSVLENEIYPEVNEVYLFHGTKADNFDAVMSKGLDFRMAGDKAMFGSGTYMAESSTKADQYTDLRTKRSADEKKMILARVCLGKICLLQKAMGNLKKPPCSSCQQVACEHGSGHSCDSVVGDGGWIFREFIVYNQFQAYPEYVITYIRQ</sequence>
<dbReference type="PANTHER" id="PTHR14453">
    <property type="entry name" value="PARP/ZINC FINGER CCCH TYPE DOMAIN CONTAINING PROTEIN"/>
    <property type="match status" value="1"/>
</dbReference>
<name>A0A8S3S693_MYTED</name>
<dbReference type="GO" id="GO:0003714">
    <property type="term" value="F:transcription corepressor activity"/>
    <property type="evidence" value="ECO:0007669"/>
    <property type="project" value="TreeGrafter"/>
</dbReference>
<dbReference type="PROSITE" id="PS51154">
    <property type="entry name" value="MACRO"/>
    <property type="match status" value="2"/>
</dbReference>
<reference evidence="9" key="1">
    <citation type="submission" date="2021-03" db="EMBL/GenBank/DDBJ databases">
        <authorList>
            <person name="Bekaert M."/>
        </authorList>
    </citation>
    <scope>NUCLEOTIDE SEQUENCE</scope>
</reference>
<evidence type="ECO:0000259" key="8">
    <source>
        <dbReference type="PROSITE" id="PS51154"/>
    </source>
</evidence>
<dbReference type="SMART" id="SM00506">
    <property type="entry name" value="A1pp"/>
    <property type="match status" value="2"/>
</dbReference>
<keyword evidence="5" id="KW-0539">Nucleus</keyword>
<dbReference type="EC" id="2.4.2.-" evidence="6"/>
<dbReference type="OrthoDB" id="6071975at2759"/>
<gene>
    <name evidence="9" type="ORF">MEDL_26486</name>
</gene>
<evidence type="ECO:0000313" key="10">
    <source>
        <dbReference type="Proteomes" id="UP000683360"/>
    </source>
</evidence>
<keyword evidence="10" id="KW-1185">Reference proteome</keyword>
<dbReference type="PROSITE" id="PS51059">
    <property type="entry name" value="PARP_CATALYTIC"/>
    <property type="match status" value="1"/>
</dbReference>
<dbReference type="EMBL" id="CAJPWZ010001300">
    <property type="protein sequence ID" value="CAG2212506.1"/>
    <property type="molecule type" value="Genomic_DNA"/>
</dbReference>